<feature type="transmembrane region" description="Helical" evidence="1">
    <location>
        <begin position="40"/>
        <end position="64"/>
    </location>
</feature>
<name>A0ABV3SXY5_9ACTN</name>
<protein>
    <submittedName>
        <fullName evidence="2">DUF3311 domain-containing protein</fullName>
    </submittedName>
</protein>
<dbReference type="RefSeq" id="WP_367993543.1">
    <property type="nucleotide sequence ID" value="NZ_JBFPJR010000013.1"/>
</dbReference>
<comment type="caution">
    <text evidence="2">The sequence shown here is derived from an EMBL/GenBank/DDBJ whole genome shotgun (WGS) entry which is preliminary data.</text>
</comment>
<dbReference type="EMBL" id="JBFPJR010000013">
    <property type="protein sequence ID" value="MEX0427808.1"/>
    <property type="molecule type" value="Genomic_DNA"/>
</dbReference>
<organism evidence="2 3">
    <name type="scientific">Nocardioides eburneus</name>
    <dbReference type="NCBI Taxonomy" id="3231482"/>
    <lineage>
        <taxon>Bacteria</taxon>
        <taxon>Bacillati</taxon>
        <taxon>Actinomycetota</taxon>
        <taxon>Actinomycetes</taxon>
        <taxon>Propionibacteriales</taxon>
        <taxon>Nocardioidaceae</taxon>
        <taxon>Nocardioides</taxon>
    </lineage>
</organism>
<accession>A0ABV3SXY5</accession>
<keyword evidence="1" id="KW-1133">Transmembrane helix</keyword>
<dbReference type="Pfam" id="PF11755">
    <property type="entry name" value="DUF3311"/>
    <property type="match status" value="1"/>
</dbReference>
<gene>
    <name evidence="2" type="ORF">AB3X52_09270</name>
</gene>
<keyword evidence="1" id="KW-0472">Membrane</keyword>
<dbReference type="Proteomes" id="UP001556631">
    <property type="component" value="Unassembled WGS sequence"/>
</dbReference>
<proteinExistence type="predicted"/>
<keyword evidence="3" id="KW-1185">Reference proteome</keyword>
<dbReference type="InterPro" id="IPR021741">
    <property type="entry name" value="DUF3311"/>
</dbReference>
<evidence type="ECO:0000256" key="1">
    <source>
        <dbReference type="SAM" id="Phobius"/>
    </source>
</evidence>
<evidence type="ECO:0000313" key="3">
    <source>
        <dbReference type="Proteomes" id="UP001556631"/>
    </source>
</evidence>
<sequence>MPARSTGLWAVVGVLLVLAAVPPLLVPVYAKETPTLWGFPFFFWFQFVLVLWAALMTSGAYFIAKEAFRRDRAARGQRGEGPR</sequence>
<keyword evidence="1" id="KW-0812">Transmembrane</keyword>
<reference evidence="2 3" key="1">
    <citation type="submission" date="2024-07" db="EMBL/GenBank/DDBJ databases">
        <authorList>
            <person name="Lee S."/>
            <person name="Kang M."/>
        </authorList>
    </citation>
    <scope>NUCLEOTIDE SEQUENCE [LARGE SCALE GENOMIC DNA]</scope>
    <source>
        <strain evidence="2 3">DS6</strain>
    </source>
</reference>
<evidence type="ECO:0000313" key="2">
    <source>
        <dbReference type="EMBL" id="MEX0427808.1"/>
    </source>
</evidence>